<name>A0A6I4J6K6_9SPHN</name>
<feature type="transmembrane region" description="Helical" evidence="1">
    <location>
        <begin position="255"/>
        <end position="271"/>
    </location>
</feature>
<evidence type="ECO:0000313" key="4">
    <source>
        <dbReference type="Proteomes" id="UP000441389"/>
    </source>
</evidence>
<protein>
    <submittedName>
        <fullName evidence="3">HupE/UreJ family protein</fullName>
    </submittedName>
</protein>
<keyword evidence="1" id="KW-0472">Membrane</keyword>
<proteinExistence type="predicted"/>
<sequence length="415" mass="44999">MVRPLIRLLAWLALLLAAAPVTAHLTPNSEIRLDFGERRVEAEAIVPLSELSFALHRQIPDVVGPVRDAEARRYLATRLGVPGWQVRPLAFEVVHEAGPPDLRARYMLIPPSGTTPRRFDLHYSAVIDRVPNHIVLVVARNDFAGGHLSERAQMLGGLQPGATVLRVDRGAGSDWRGFVSAIRLGMHHIAEGHDHLLFLIALLLPAPVLAAGRFWNGYGGWRHTMRTLVAVVSAFTVGHSVTLIGGAFFGWQLPVQPVEVGIAVSILVSAIHGWRPLFPGREAFVAAGFGLIHGLAFATLIGRFGLDPMQKAKSILGFNLGIELVQLMVVAAVMPPLVMLARTRWYPAVRTGGAAFAGIAATAWILERSLGVDNPVGRLIDSGLSHAAWLFAALILGALLAFASERRPQLIRWGR</sequence>
<gene>
    <name evidence="3" type="ORF">GON01_11955</name>
</gene>
<feature type="transmembrane region" description="Helical" evidence="1">
    <location>
        <begin position="386"/>
        <end position="403"/>
    </location>
</feature>
<dbReference type="EMBL" id="WQMS01000014">
    <property type="protein sequence ID" value="MVO78641.1"/>
    <property type="molecule type" value="Genomic_DNA"/>
</dbReference>
<feature type="transmembrane region" description="Helical" evidence="1">
    <location>
        <begin position="283"/>
        <end position="304"/>
    </location>
</feature>
<dbReference type="RefSeq" id="WP_157027612.1">
    <property type="nucleotide sequence ID" value="NZ_WQMS01000014.1"/>
</dbReference>
<feature type="signal peptide" evidence="2">
    <location>
        <begin position="1"/>
        <end position="23"/>
    </location>
</feature>
<dbReference type="Proteomes" id="UP000441389">
    <property type="component" value="Unassembled WGS sequence"/>
</dbReference>
<accession>A0A6I4J6K6</accession>
<evidence type="ECO:0000256" key="1">
    <source>
        <dbReference type="SAM" id="Phobius"/>
    </source>
</evidence>
<keyword evidence="2" id="KW-0732">Signal</keyword>
<keyword evidence="1" id="KW-0812">Transmembrane</keyword>
<dbReference type="AlphaFoldDB" id="A0A6I4J6K6"/>
<comment type="caution">
    <text evidence="3">The sequence shown here is derived from an EMBL/GenBank/DDBJ whole genome shotgun (WGS) entry which is preliminary data.</text>
</comment>
<feature type="transmembrane region" description="Helical" evidence="1">
    <location>
        <begin position="227"/>
        <end position="249"/>
    </location>
</feature>
<organism evidence="3 4">
    <name type="scientific">Sphingomonas horti</name>
    <dbReference type="NCBI Taxonomy" id="2682842"/>
    <lineage>
        <taxon>Bacteria</taxon>
        <taxon>Pseudomonadati</taxon>
        <taxon>Pseudomonadota</taxon>
        <taxon>Alphaproteobacteria</taxon>
        <taxon>Sphingomonadales</taxon>
        <taxon>Sphingomonadaceae</taxon>
        <taxon>Sphingomonas</taxon>
    </lineage>
</organism>
<dbReference type="Pfam" id="PF13795">
    <property type="entry name" value="HupE_UreJ_2"/>
    <property type="match status" value="1"/>
</dbReference>
<evidence type="ECO:0000256" key="2">
    <source>
        <dbReference type="SAM" id="SignalP"/>
    </source>
</evidence>
<feature type="chain" id="PRO_5026117107" evidence="2">
    <location>
        <begin position="24"/>
        <end position="415"/>
    </location>
</feature>
<keyword evidence="1" id="KW-1133">Transmembrane helix</keyword>
<feature type="transmembrane region" description="Helical" evidence="1">
    <location>
        <begin position="348"/>
        <end position="366"/>
    </location>
</feature>
<reference evidence="3 4" key="1">
    <citation type="submission" date="2019-12" db="EMBL/GenBank/DDBJ databases">
        <authorList>
            <person name="Huq M.A."/>
        </authorList>
    </citation>
    <scope>NUCLEOTIDE SEQUENCE [LARGE SCALE GENOMIC DNA]</scope>
    <source>
        <strain evidence="3 4">MAH-20</strain>
    </source>
</reference>
<evidence type="ECO:0000313" key="3">
    <source>
        <dbReference type="EMBL" id="MVO78641.1"/>
    </source>
</evidence>
<feature type="transmembrane region" description="Helical" evidence="1">
    <location>
        <begin position="324"/>
        <end position="341"/>
    </location>
</feature>
<feature type="transmembrane region" description="Helical" evidence="1">
    <location>
        <begin position="196"/>
        <end position="215"/>
    </location>
</feature>
<dbReference type="InterPro" id="IPR032809">
    <property type="entry name" value="Put_HupE_UreJ"/>
</dbReference>
<keyword evidence="4" id="KW-1185">Reference proteome</keyword>